<feature type="compositionally biased region" description="Low complexity" evidence="1">
    <location>
        <begin position="48"/>
        <end position="114"/>
    </location>
</feature>
<protein>
    <recommendedName>
        <fullName evidence="4">DUF11 domain-containing protein</fullName>
    </recommendedName>
</protein>
<gene>
    <name evidence="2" type="ORF">OG469_22595</name>
</gene>
<keyword evidence="3" id="KW-1185">Reference proteome</keyword>
<feature type="region of interest" description="Disordered" evidence="1">
    <location>
        <begin position="48"/>
        <end position="116"/>
    </location>
</feature>
<evidence type="ECO:0000313" key="3">
    <source>
        <dbReference type="Proteomes" id="UP001432014"/>
    </source>
</evidence>
<reference evidence="2 3" key="1">
    <citation type="submission" date="2022-10" db="EMBL/GenBank/DDBJ databases">
        <title>The complete genomes of actinobacterial strains from the NBC collection.</title>
        <authorList>
            <person name="Joergensen T.S."/>
            <person name="Alvarez Arevalo M."/>
            <person name="Sterndorff E.B."/>
            <person name="Faurdal D."/>
            <person name="Vuksanovic O."/>
            <person name="Mourched A.-S."/>
            <person name="Charusanti P."/>
            <person name="Shaw S."/>
            <person name="Blin K."/>
            <person name="Weber T."/>
        </authorList>
    </citation>
    <scope>NUCLEOTIDE SEQUENCE [LARGE SCALE GENOMIC DNA]</scope>
    <source>
        <strain evidence="2 3">NBC_01247</strain>
    </source>
</reference>
<evidence type="ECO:0000256" key="1">
    <source>
        <dbReference type="SAM" id="MobiDB-lite"/>
    </source>
</evidence>
<organism evidence="2 3">
    <name type="scientific">Kitasatospora herbaricolor</name>
    <dbReference type="NCBI Taxonomy" id="68217"/>
    <lineage>
        <taxon>Bacteria</taxon>
        <taxon>Bacillati</taxon>
        <taxon>Actinomycetota</taxon>
        <taxon>Actinomycetes</taxon>
        <taxon>Kitasatosporales</taxon>
        <taxon>Streptomycetaceae</taxon>
        <taxon>Kitasatospora</taxon>
    </lineage>
</organism>
<dbReference type="EMBL" id="CP108482">
    <property type="protein sequence ID" value="WUS58050.1"/>
    <property type="molecule type" value="Genomic_DNA"/>
</dbReference>
<dbReference type="RefSeq" id="WP_329495996.1">
    <property type="nucleotide sequence ID" value="NZ_CP108460.1"/>
</dbReference>
<proteinExistence type="predicted"/>
<sequence>MNASVINRFAKIVTSGSAKGRSRRLALTLPLAAVIATGAVGCTPDSTTNAAPTAAPTLSAPATTTAPSTPAPSAATSAPAAAPAATPTAETPAPAPSATTPATPAAKTPAAKTPVSVVKPGGGIEIRFDGLTPGQKIEAGGGTVAFSVTWTNTGTKRYDSVVPVVASQQYEGAACDFIAQTATGTIERKEGNTWKEFPLSQGTGMDYVMGGKSATFPLPSGASRTIQYRIHLDADNGPGTLPVEAAAYDSVTTIKQIANKKIIDTKVVDTHMPKVTVTGGPGALIVGKQAAQYTVKVSNPTKSAFRQVTPTISLPNVVDPKSGDYTKRFIEAADLVVEVQDHGQWRPVAVDHDCNDNLAINTDSLQRALPAGATTEYTFRIGVDKGWTTGNKFNLNFGATADQHRAATVKITPTVTG</sequence>
<name>A0ABZ1WBH3_9ACTN</name>
<dbReference type="Proteomes" id="UP001432014">
    <property type="component" value="Chromosome"/>
</dbReference>
<evidence type="ECO:0000313" key="2">
    <source>
        <dbReference type="EMBL" id="WUS58050.1"/>
    </source>
</evidence>
<accession>A0ABZ1WBH3</accession>
<evidence type="ECO:0008006" key="4">
    <source>
        <dbReference type="Google" id="ProtNLM"/>
    </source>
</evidence>